<evidence type="ECO:0000313" key="3">
    <source>
        <dbReference type="Proteomes" id="UP000222542"/>
    </source>
</evidence>
<proteinExistence type="predicted"/>
<evidence type="ECO:0000313" key="2">
    <source>
        <dbReference type="EMBL" id="PHT78796.1"/>
    </source>
</evidence>
<keyword evidence="3" id="KW-1185">Reference proteome</keyword>
<dbReference type="Proteomes" id="UP000222542">
    <property type="component" value="Unassembled WGS sequence"/>
</dbReference>
<dbReference type="InterPro" id="IPR036965">
    <property type="entry name" value="Terpene_synth_N_sf"/>
</dbReference>
<dbReference type="Pfam" id="PF01397">
    <property type="entry name" value="Terpene_synth"/>
    <property type="match status" value="1"/>
</dbReference>
<protein>
    <recommendedName>
        <fullName evidence="1">Terpene synthase N-terminal domain-containing protein</fullName>
    </recommendedName>
</protein>
<dbReference type="EMBL" id="AYRZ02000006">
    <property type="protein sequence ID" value="PHT78796.1"/>
    <property type="molecule type" value="Genomic_DNA"/>
</dbReference>
<accession>A0A2G2Z9W3</accession>
<comment type="caution">
    <text evidence="2">The sequence shown here is derived from an EMBL/GenBank/DDBJ whole genome shotgun (WGS) entry which is preliminary data.</text>
</comment>
<sequence>MQEISNHEKLELEELKERVRKMLMETPDNSAQKLLLIDTIQRLGALYHFYNEFKISLIRPNNRVRIMLMKIFTLLLFVSNL</sequence>
<gene>
    <name evidence="2" type="ORF">T459_16848</name>
</gene>
<dbReference type="Gramene" id="PHT78796">
    <property type="protein sequence ID" value="PHT78796"/>
    <property type="gene ID" value="T459_16848"/>
</dbReference>
<feature type="domain" description="Terpene synthase N-terminal" evidence="1">
    <location>
        <begin position="8"/>
        <end position="57"/>
    </location>
</feature>
<evidence type="ECO:0000259" key="1">
    <source>
        <dbReference type="Pfam" id="PF01397"/>
    </source>
</evidence>
<dbReference type="InterPro" id="IPR008930">
    <property type="entry name" value="Terpenoid_cyclase/PrenylTrfase"/>
</dbReference>
<dbReference type="InterPro" id="IPR001906">
    <property type="entry name" value="Terpene_synth_N"/>
</dbReference>
<dbReference type="SUPFAM" id="SSF48239">
    <property type="entry name" value="Terpenoid cyclases/Protein prenyltransferases"/>
    <property type="match status" value="1"/>
</dbReference>
<organism evidence="2 3">
    <name type="scientific">Capsicum annuum</name>
    <name type="common">Capsicum pepper</name>
    <dbReference type="NCBI Taxonomy" id="4072"/>
    <lineage>
        <taxon>Eukaryota</taxon>
        <taxon>Viridiplantae</taxon>
        <taxon>Streptophyta</taxon>
        <taxon>Embryophyta</taxon>
        <taxon>Tracheophyta</taxon>
        <taxon>Spermatophyta</taxon>
        <taxon>Magnoliopsida</taxon>
        <taxon>eudicotyledons</taxon>
        <taxon>Gunneridae</taxon>
        <taxon>Pentapetalae</taxon>
        <taxon>asterids</taxon>
        <taxon>lamiids</taxon>
        <taxon>Solanales</taxon>
        <taxon>Solanaceae</taxon>
        <taxon>Solanoideae</taxon>
        <taxon>Capsiceae</taxon>
        <taxon>Capsicum</taxon>
    </lineage>
</organism>
<name>A0A2G2Z9W3_CAPAN</name>
<dbReference type="GO" id="GO:0010333">
    <property type="term" value="F:terpene synthase activity"/>
    <property type="evidence" value="ECO:0007669"/>
    <property type="project" value="InterPro"/>
</dbReference>
<dbReference type="Gene3D" id="1.50.10.130">
    <property type="entry name" value="Terpene synthase, N-terminal domain"/>
    <property type="match status" value="1"/>
</dbReference>
<reference evidence="2 3" key="1">
    <citation type="journal article" date="2014" name="Nat. Genet.">
        <title>Genome sequence of the hot pepper provides insights into the evolution of pungency in Capsicum species.</title>
        <authorList>
            <person name="Kim S."/>
            <person name="Park M."/>
            <person name="Yeom S.I."/>
            <person name="Kim Y.M."/>
            <person name="Lee J.M."/>
            <person name="Lee H.A."/>
            <person name="Seo E."/>
            <person name="Choi J."/>
            <person name="Cheong K."/>
            <person name="Kim K.T."/>
            <person name="Jung K."/>
            <person name="Lee G.W."/>
            <person name="Oh S.K."/>
            <person name="Bae C."/>
            <person name="Kim S.B."/>
            <person name="Lee H.Y."/>
            <person name="Kim S.Y."/>
            <person name="Kim M.S."/>
            <person name="Kang B.C."/>
            <person name="Jo Y.D."/>
            <person name="Yang H.B."/>
            <person name="Jeong H.J."/>
            <person name="Kang W.H."/>
            <person name="Kwon J.K."/>
            <person name="Shin C."/>
            <person name="Lim J.Y."/>
            <person name="Park J.H."/>
            <person name="Huh J.H."/>
            <person name="Kim J.S."/>
            <person name="Kim B.D."/>
            <person name="Cohen O."/>
            <person name="Paran I."/>
            <person name="Suh M.C."/>
            <person name="Lee S.B."/>
            <person name="Kim Y.K."/>
            <person name="Shin Y."/>
            <person name="Noh S.J."/>
            <person name="Park J."/>
            <person name="Seo Y.S."/>
            <person name="Kwon S.Y."/>
            <person name="Kim H.A."/>
            <person name="Park J.M."/>
            <person name="Kim H.J."/>
            <person name="Choi S.B."/>
            <person name="Bosland P.W."/>
            <person name="Reeves G."/>
            <person name="Jo S.H."/>
            <person name="Lee B.W."/>
            <person name="Cho H.T."/>
            <person name="Choi H.S."/>
            <person name="Lee M.S."/>
            <person name="Yu Y."/>
            <person name="Do Choi Y."/>
            <person name="Park B.S."/>
            <person name="van Deynze A."/>
            <person name="Ashrafi H."/>
            <person name="Hill T."/>
            <person name="Kim W.T."/>
            <person name="Pai H.S."/>
            <person name="Ahn H.K."/>
            <person name="Yeam I."/>
            <person name="Giovannoni J.J."/>
            <person name="Rose J.K."/>
            <person name="Sorensen I."/>
            <person name="Lee S.J."/>
            <person name="Kim R.W."/>
            <person name="Choi I.Y."/>
            <person name="Choi B.S."/>
            <person name="Lim J.S."/>
            <person name="Lee Y.H."/>
            <person name="Choi D."/>
        </authorList>
    </citation>
    <scope>NUCLEOTIDE SEQUENCE [LARGE SCALE GENOMIC DNA]</scope>
    <source>
        <strain evidence="3">cv. CM334</strain>
    </source>
</reference>
<reference evidence="2 3" key="2">
    <citation type="journal article" date="2017" name="Genome Biol.">
        <title>New reference genome sequences of hot pepper reveal the massive evolution of plant disease-resistance genes by retroduplication.</title>
        <authorList>
            <person name="Kim S."/>
            <person name="Park J."/>
            <person name="Yeom S.I."/>
            <person name="Kim Y.M."/>
            <person name="Seo E."/>
            <person name="Kim K.T."/>
            <person name="Kim M.S."/>
            <person name="Lee J.M."/>
            <person name="Cheong K."/>
            <person name="Shin H.S."/>
            <person name="Kim S.B."/>
            <person name="Han K."/>
            <person name="Lee J."/>
            <person name="Park M."/>
            <person name="Lee H.A."/>
            <person name="Lee H.Y."/>
            <person name="Lee Y."/>
            <person name="Oh S."/>
            <person name="Lee J.H."/>
            <person name="Choi E."/>
            <person name="Choi E."/>
            <person name="Lee S.E."/>
            <person name="Jeon J."/>
            <person name="Kim H."/>
            <person name="Choi G."/>
            <person name="Song H."/>
            <person name="Lee J."/>
            <person name="Lee S.C."/>
            <person name="Kwon J.K."/>
            <person name="Lee H.Y."/>
            <person name="Koo N."/>
            <person name="Hong Y."/>
            <person name="Kim R.W."/>
            <person name="Kang W.H."/>
            <person name="Huh J.H."/>
            <person name="Kang B.C."/>
            <person name="Yang T.J."/>
            <person name="Lee Y.H."/>
            <person name="Bennetzen J.L."/>
            <person name="Choi D."/>
        </authorList>
    </citation>
    <scope>NUCLEOTIDE SEQUENCE [LARGE SCALE GENOMIC DNA]</scope>
    <source>
        <strain evidence="3">cv. CM334</strain>
    </source>
</reference>
<dbReference type="AlphaFoldDB" id="A0A2G2Z9W3"/>